<evidence type="ECO:0000313" key="2">
    <source>
        <dbReference type="Proteomes" id="UP000270291"/>
    </source>
</evidence>
<sequence>MRIPFLNQLVVKKITGDAVGATRSSAETLIQHLLRELPELVAVAVVDAASSKMVAAYTATPKFDPYKLTARSTDLFRGLQRMLSAPWLQGQQVTDLVVVLDEQLHCLRPVGQGRQIAYLVVQLADSNMSLVRDILRRHAF</sequence>
<protein>
    <recommendedName>
        <fullName evidence="3">Roadblock/LAMTOR2 domain-containing protein</fullName>
    </recommendedName>
</protein>
<keyword evidence="2" id="KW-1185">Reference proteome</keyword>
<dbReference type="Proteomes" id="UP000270291">
    <property type="component" value="Unassembled WGS sequence"/>
</dbReference>
<name>A0A428KDZ7_9BACT</name>
<dbReference type="EMBL" id="RWIU01000002">
    <property type="protein sequence ID" value="RSK44670.1"/>
    <property type="molecule type" value="Genomic_DNA"/>
</dbReference>
<dbReference type="RefSeq" id="WP_125436822.1">
    <property type="nucleotide sequence ID" value="NZ_RWIU01000002.1"/>
</dbReference>
<evidence type="ECO:0000313" key="1">
    <source>
        <dbReference type="EMBL" id="RSK44670.1"/>
    </source>
</evidence>
<comment type="caution">
    <text evidence="1">The sequence shown here is derived from an EMBL/GenBank/DDBJ whole genome shotgun (WGS) entry which is preliminary data.</text>
</comment>
<accession>A0A428KDZ7</accession>
<reference evidence="1 2" key="1">
    <citation type="submission" date="2018-12" db="EMBL/GenBank/DDBJ databases">
        <authorList>
            <person name="Feng G."/>
            <person name="Zhu H."/>
        </authorList>
    </citation>
    <scope>NUCLEOTIDE SEQUENCE [LARGE SCALE GENOMIC DNA]</scope>
    <source>
        <strain evidence="1 2">LMG 26000</strain>
    </source>
</reference>
<dbReference type="AlphaFoldDB" id="A0A428KDZ7"/>
<dbReference type="OrthoDB" id="880997at2"/>
<gene>
    <name evidence="1" type="ORF">EI293_09170</name>
</gene>
<proteinExistence type="predicted"/>
<organism evidence="1 2">
    <name type="scientific">Hymenobacter perfusus</name>
    <dbReference type="NCBI Taxonomy" id="1236770"/>
    <lineage>
        <taxon>Bacteria</taxon>
        <taxon>Pseudomonadati</taxon>
        <taxon>Bacteroidota</taxon>
        <taxon>Cytophagia</taxon>
        <taxon>Cytophagales</taxon>
        <taxon>Hymenobacteraceae</taxon>
        <taxon>Hymenobacter</taxon>
    </lineage>
</organism>
<evidence type="ECO:0008006" key="3">
    <source>
        <dbReference type="Google" id="ProtNLM"/>
    </source>
</evidence>